<keyword evidence="2" id="KW-1185">Reference proteome</keyword>
<proteinExistence type="predicted"/>
<accession>A0AAV4S9H4</accession>
<name>A0AAV4S9H4_CAEEX</name>
<evidence type="ECO:0000313" key="1">
    <source>
        <dbReference type="EMBL" id="GIY29276.1"/>
    </source>
</evidence>
<protein>
    <submittedName>
        <fullName evidence="1">Uncharacterized protein</fullName>
    </submittedName>
</protein>
<gene>
    <name evidence="1" type="ORF">CEXT_148111</name>
</gene>
<dbReference type="Proteomes" id="UP001054945">
    <property type="component" value="Unassembled WGS sequence"/>
</dbReference>
<organism evidence="1 2">
    <name type="scientific">Caerostris extrusa</name>
    <name type="common">Bark spider</name>
    <name type="synonym">Caerostris bankana</name>
    <dbReference type="NCBI Taxonomy" id="172846"/>
    <lineage>
        <taxon>Eukaryota</taxon>
        <taxon>Metazoa</taxon>
        <taxon>Ecdysozoa</taxon>
        <taxon>Arthropoda</taxon>
        <taxon>Chelicerata</taxon>
        <taxon>Arachnida</taxon>
        <taxon>Araneae</taxon>
        <taxon>Araneomorphae</taxon>
        <taxon>Entelegynae</taxon>
        <taxon>Araneoidea</taxon>
        <taxon>Araneidae</taxon>
        <taxon>Caerostris</taxon>
    </lineage>
</organism>
<reference evidence="1 2" key="1">
    <citation type="submission" date="2021-06" db="EMBL/GenBank/DDBJ databases">
        <title>Caerostris extrusa draft genome.</title>
        <authorList>
            <person name="Kono N."/>
            <person name="Arakawa K."/>
        </authorList>
    </citation>
    <scope>NUCLEOTIDE SEQUENCE [LARGE SCALE GENOMIC DNA]</scope>
</reference>
<evidence type="ECO:0000313" key="2">
    <source>
        <dbReference type="Proteomes" id="UP001054945"/>
    </source>
</evidence>
<dbReference type="EMBL" id="BPLR01009046">
    <property type="protein sequence ID" value="GIY29276.1"/>
    <property type="molecule type" value="Genomic_DNA"/>
</dbReference>
<sequence>MKVIQTKCAHFCDQRWLSRTPYFPPGIRTPIITLCIVISANFVAERTLYAKRYPNPTLTPPLPVPVSHRIWNCNIPRKTNGNVSNNPTMFYTNQTDPK</sequence>
<dbReference type="AlphaFoldDB" id="A0AAV4S9H4"/>
<comment type="caution">
    <text evidence="1">The sequence shown here is derived from an EMBL/GenBank/DDBJ whole genome shotgun (WGS) entry which is preliminary data.</text>
</comment>